<gene>
    <name evidence="2" type="ORF">J2S05_004163</name>
</gene>
<keyword evidence="1" id="KW-0472">Membrane</keyword>
<proteinExistence type="predicted"/>
<protein>
    <submittedName>
        <fullName evidence="2">Uncharacterized protein</fullName>
    </submittedName>
</protein>
<sequence length="46" mass="5371">MVYALLVDIWFLGKVAWFLVWMSMVLVLCSSSWYMACIVYYVSKPG</sequence>
<keyword evidence="1" id="KW-0812">Transmembrane</keyword>
<organism evidence="2 3">
    <name type="scientific">Alkalicoccobacillus murimartini</name>
    <dbReference type="NCBI Taxonomy" id="171685"/>
    <lineage>
        <taxon>Bacteria</taxon>
        <taxon>Bacillati</taxon>
        <taxon>Bacillota</taxon>
        <taxon>Bacilli</taxon>
        <taxon>Bacillales</taxon>
        <taxon>Bacillaceae</taxon>
        <taxon>Alkalicoccobacillus</taxon>
    </lineage>
</organism>
<name>A0ABT9YNH7_9BACI</name>
<feature type="transmembrane region" description="Helical" evidence="1">
    <location>
        <begin position="15"/>
        <end position="42"/>
    </location>
</feature>
<dbReference type="Proteomes" id="UP001225034">
    <property type="component" value="Unassembled WGS sequence"/>
</dbReference>
<keyword evidence="3" id="KW-1185">Reference proteome</keyword>
<reference evidence="2 3" key="1">
    <citation type="submission" date="2023-07" db="EMBL/GenBank/DDBJ databases">
        <title>Genomic Encyclopedia of Type Strains, Phase IV (KMG-IV): sequencing the most valuable type-strain genomes for metagenomic binning, comparative biology and taxonomic classification.</title>
        <authorList>
            <person name="Goeker M."/>
        </authorList>
    </citation>
    <scope>NUCLEOTIDE SEQUENCE [LARGE SCALE GENOMIC DNA]</scope>
    <source>
        <strain evidence="2 3">DSM 19154</strain>
    </source>
</reference>
<evidence type="ECO:0000313" key="2">
    <source>
        <dbReference type="EMBL" id="MDQ0209321.1"/>
    </source>
</evidence>
<keyword evidence="1" id="KW-1133">Transmembrane helix</keyword>
<dbReference type="EMBL" id="JAUSUA010000011">
    <property type="protein sequence ID" value="MDQ0209321.1"/>
    <property type="molecule type" value="Genomic_DNA"/>
</dbReference>
<evidence type="ECO:0000256" key="1">
    <source>
        <dbReference type="SAM" id="Phobius"/>
    </source>
</evidence>
<accession>A0ABT9YNH7</accession>
<evidence type="ECO:0000313" key="3">
    <source>
        <dbReference type="Proteomes" id="UP001225034"/>
    </source>
</evidence>
<comment type="caution">
    <text evidence="2">The sequence shown here is derived from an EMBL/GenBank/DDBJ whole genome shotgun (WGS) entry which is preliminary data.</text>
</comment>